<dbReference type="AlphaFoldDB" id="A0A0A9HPM7"/>
<feature type="region of interest" description="Disordered" evidence="1">
    <location>
        <begin position="35"/>
        <end position="55"/>
    </location>
</feature>
<protein>
    <submittedName>
        <fullName evidence="2">Uncharacterized protein</fullName>
    </submittedName>
</protein>
<reference evidence="2" key="2">
    <citation type="journal article" date="2015" name="Data Brief">
        <title>Shoot transcriptome of the giant reed, Arundo donax.</title>
        <authorList>
            <person name="Barrero R.A."/>
            <person name="Guerrero F.D."/>
            <person name="Moolhuijzen P."/>
            <person name="Goolsby J.A."/>
            <person name="Tidwell J."/>
            <person name="Bellgard S.E."/>
            <person name="Bellgard M.I."/>
        </authorList>
    </citation>
    <scope>NUCLEOTIDE SEQUENCE</scope>
    <source>
        <tissue evidence="2">Shoot tissue taken approximately 20 cm above the soil surface</tissue>
    </source>
</reference>
<reference evidence="2" key="1">
    <citation type="submission" date="2014-09" db="EMBL/GenBank/DDBJ databases">
        <authorList>
            <person name="Magalhaes I.L.F."/>
            <person name="Oliveira U."/>
            <person name="Santos F.R."/>
            <person name="Vidigal T.H.D.A."/>
            <person name="Brescovit A.D."/>
            <person name="Santos A.J."/>
        </authorList>
    </citation>
    <scope>NUCLEOTIDE SEQUENCE</scope>
    <source>
        <tissue evidence="2">Shoot tissue taken approximately 20 cm above the soil surface</tissue>
    </source>
</reference>
<dbReference type="EMBL" id="GBRH01161045">
    <property type="protein sequence ID" value="JAE36851.1"/>
    <property type="molecule type" value="Transcribed_RNA"/>
</dbReference>
<accession>A0A0A9HPM7</accession>
<name>A0A0A9HPM7_ARUDO</name>
<proteinExistence type="predicted"/>
<evidence type="ECO:0000256" key="1">
    <source>
        <dbReference type="SAM" id="MobiDB-lite"/>
    </source>
</evidence>
<organism evidence="2">
    <name type="scientific">Arundo donax</name>
    <name type="common">Giant reed</name>
    <name type="synonym">Donax arundinaceus</name>
    <dbReference type="NCBI Taxonomy" id="35708"/>
    <lineage>
        <taxon>Eukaryota</taxon>
        <taxon>Viridiplantae</taxon>
        <taxon>Streptophyta</taxon>
        <taxon>Embryophyta</taxon>
        <taxon>Tracheophyta</taxon>
        <taxon>Spermatophyta</taxon>
        <taxon>Magnoliopsida</taxon>
        <taxon>Liliopsida</taxon>
        <taxon>Poales</taxon>
        <taxon>Poaceae</taxon>
        <taxon>PACMAD clade</taxon>
        <taxon>Arundinoideae</taxon>
        <taxon>Arundineae</taxon>
        <taxon>Arundo</taxon>
    </lineage>
</organism>
<sequence length="55" mass="6238">MLPPKQLPKGRFLPESFICTTNPIALGHWTQSTYLRPPKTDSPNHIAAKKLARRI</sequence>
<evidence type="ECO:0000313" key="2">
    <source>
        <dbReference type="EMBL" id="JAE36851.1"/>
    </source>
</evidence>